<dbReference type="PANTHER" id="PTHR33048:SF155">
    <property type="entry name" value="INTEGRAL MEMBRANE PROTEIN"/>
    <property type="match status" value="1"/>
</dbReference>
<feature type="transmembrane region" description="Helical" evidence="7">
    <location>
        <begin position="83"/>
        <end position="108"/>
    </location>
</feature>
<comment type="subcellular location">
    <subcellularLocation>
        <location evidence="1">Membrane</location>
        <topology evidence="1">Multi-pass membrane protein</topology>
    </subcellularLocation>
</comment>
<keyword evidence="10" id="KW-1185">Reference proteome</keyword>
<dbReference type="PANTHER" id="PTHR33048">
    <property type="entry name" value="PTH11-LIKE INTEGRAL MEMBRANE PROTEIN (AFU_ORTHOLOGUE AFUA_5G11245)"/>
    <property type="match status" value="1"/>
</dbReference>
<protein>
    <recommendedName>
        <fullName evidence="8">Rhodopsin domain-containing protein</fullName>
    </recommendedName>
</protein>
<dbReference type="GeneID" id="83199332"/>
<reference evidence="9" key="2">
    <citation type="journal article" date="2023" name="IMA Fungus">
        <title>Comparative genomic study of the Penicillium genus elucidates a diverse pangenome and 15 lateral gene transfer events.</title>
        <authorList>
            <person name="Petersen C."/>
            <person name="Sorensen T."/>
            <person name="Nielsen M.R."/>
            <person name="Sondergaard T.E."/>
            <person name="Sorensen J.L."/>
            <person name="Fitzpatrick D.A."/>
            <person name="Frisvad J.C."/>
            <person name="Nielsen K.L."/>
        </authorList>
    </citation>
    <scope>NUCLEOTIDE SEQUENCE</scope>
    <source>
        <strain evidence="9">IBT 19713</strain>
    </source>
</reference>
<organism evidence="9 10">
    <name type="scientific">Penicillium chermesinum</name>
    <dbReference type="NCBI Taxonomy" id="63820"/>
    <lineage>
        <taxon>Eukaryota</taxon>
        <taxon>Fungi</taxon>
        <taxon>Dikarya</taxon>
        <taxon>Ascomycota</taxon>
        <taxon>Pezizomycotina</taxon>
        <taxon>Eurotiomycetes</taxon>
        <taxon>Eurotiomycetidae</taxon>
        <taxon>Eurotiales</taxon>
        <taxon>Aspergillaceae</taxon>
        <taxon>Penicillium</taxon>
    </lineage>
</organism>
<evidence type="ECO:0000259" key="8">
    <source>
        <dbReference type="Pfam" id="PF20684"/>
    </source>
</evidence>
<feature type="transmembrane region" description="Helical" evidence="7">
    <location>
        <begin position="177"/>
        <end position="195"/>
    </location>
</feature>
<dbReference type="OrthoDB" id="5429740at2759"/>
<feature type="transmembrane region" description="Helical" evidence="7">
    <location>
        <begin position="43"/>
        <end position="63"/>
    </location>
</feature>
<feature type="transmembrane region" description="Helical" evidence="7">
    <location>
        <begin position="202"/>
        <end position="220"/>
    </location>
</feature>
<comment type="caution">
    <text evidence="9">The sequence shown here is derived from an EMBL/GenBank/DDBJ whole genome shotgun (WGS) entry which is preliminary data.</text>
</comment>
<dbReference type="RefSeq" id="XP_058335170.1">
    <property type="nucleotide sequence ID" value="XM_058472029.1"/>
</dbReference>
<proteinExistence type="inferred from homology"/>
<dbReference type="EMBL" id="JAPQKS010000002">
    <property type="protein sequence ID" value="KAJ5247749.1"/>
    <property type="molecule type" value="Genomic_DNA"/>
</dbReference>
<dbReference type="GO" id="GO:0016020">
    <property type="term" value="C:membrane"/>
    <property type="evidence" value="ECO:0007669"/>
    <property type="project" value="UniProtKB-SubCell"/>
</dbReference>
<feature type="region of interest" description="Disordered" evidence="6">
    <location>
        <begin position="282"/>
        <end position="324"/>
    </location>
</feature>
<comment type="similarity">
    <text evidence="5">Belongs to the SAT4 family.</text>
</comment>
<feature type="transmembrane region" description="Helical" evidence="7">
    <location>
        <begin position="120"/>
        <end position="143"/>
    </location>
</feature>
<evidence type="ECO:0000256" key="7">
    <source>
        <dbReference type="SAM" id="Phobius"/>
    </source>
</evidence>
<evidence type="ECO:0000313" key="10">
    <source>
        <dbReference type="Proteomes" id="UP001150941"/>
    </source>
</evidence>
<evidence type="ECO:0000256" key="6">
    <source>
        <dbReference type="SAM" id="MobiDB-lite"/>
    </source>
</evidence>
<sequence>MGSSITGPSLEGGLWAGIVIAAVIVVLRIYAKCLIKRFRADDVLMLLSLLLAIASMVLLTLSVKHGFGGNLALVRAHDRMLVLKYVSIQIATVTFSTTSARTSFILYILGLLGTKKTYLFLLWAVLLIQLGGNIASAILPLSICRDASILWDPTVKTTCGDASVIVPFAYFSNSFNSAADLFLAVFSAWVFWSLNLKTSMKLTLIALLSLGLIAMVASVIKTTKLKDVPSPTNLGTDGSLQLIAWGYVELIIIMSTSSIPCLRPLIVSSIRKISSGGMSRSYELSGGRSNKFSSHSNQNGGLFSSHSNRNHGFRKTPDPENDSIERILNTSNNISANGEHELSEVPYNRGQVIHKQIDIHITSAGSEDDH</sequence>
<evidence type="ECO:0000256" key="4">
    <source>
        <dbReference type="ARBA" id="ARBA00023136"/>
    </source>
</evidence>
<dbReference type="Proteomes" id="UP001150941">
    <property type="component" value="Unassembled WGS sequence"/>
</dbReference>
<dbReference type="InterPro" id="IPR049326">
    <property type="entry name" value="Rhodopsin_dom_fungi"/>
</dbReference>
<name>A0A9W9TZW2_9EURO</name>
<feature type="compositionally biased region" description="Polar residues" evidence="6">
    <location>
        <begin position="287"/>
        <end position="307"/>
    </location>
</feature>
<evidence type="ECO:0000256" key="5">
    <source>
        <dbReference type="ARBA" id="ARBA00038359"/>
    </source>
</evidence>
<keyword evidence="4 7" id="KW-0472">Membrane</keyword>
<dbReference type="AlphaFoldDB" id="A0A9W9TZW2"/>
<evidence type="ECO:0000313" key="9">
    <source>
        <dbReference type="EMBL" id="KAJ5247749.1"/>
    </source>
</evidence>
<evidence type="ECO:0000256" key="2">
    <source>
        <dbReference type="ARBA" id="ARBA00022692"/>
    </source>
</evidence>
<feature type="transmembrane region" description="Helical" evidence="7">
    <location>
        <begin position="240"/>
        <end position="262"/>
    </location>
</feature>
<evidence type="ECO:0000256" key="3">
    <source>
        <dbReference type="ARBA" id="ARBA00022989"/>
    </source>
</evidence>
<dbReference type="InterPro" id="IPR052337">
    <property type="entry name" value="SAT4-like"/>
</dbReference>
<reference evidence="9" key="1">
    <citation type="submission" date="2022-11" db="EMBL/GenBank/DDBJ databases">
        <authorList>
            <person name="Petersen C."/>
        </authorList>
    </citation>
    <scope>NUCLEOTIDE SEQUENCE</scope>
    <source>
        <strain evidence="9">IBT 19713</strain>
    </source>
</reference>
<feature type="transmembrane region" description="Helical" evidence="7">
    <location>
        <begin position="12"/>
        <end position="31"/>
    </location>
</feature>
<accession>A0A9W9TZW2</accession>
<keyword evidence="2 7" id="KW-0812">Transmembrane</keyword>
<dbReference type="Pfam" id="PF20684">
    <property type="entry name" value="Fung_rhodopsin"/>
    <property type="match status" value="1"/>
</dbReference>
<feature type="domain" description="Rhodopsin" evidence="8">
    <location>
        <begin position="27"/>
        <end position="266"/>
    </location>
</feature>
<keyword evidence="3 7" id="KW-1133">Transmembrane helix</keyword>
<evidence type="ECO:0000256" key="1">
    <source>
        <dbReference type="ARBA" id="ARBA00004141"/>
    </source>
</evidence>
<gene>
    <name evidence="9" type="ORF">N7468_002732</name>
</gene>